<evidence type="ECO:0000313" key="2">
    <source>
        <dbReference type="EMBL" id="VDN41086.1"/>
    </source>
</evidence>
<reference evidence="2 3" key="1">
    <citation type="submission" date="2018-11" db="EMBL/GenBank/DDBJ databases">
        <authorList>
            <consortium name="Pathogen Informatics"/>
        </authorList>
    </citation>
    <scope>NUCLEOTIDE SEQUENCE [LARGE SCALE GENOMIC DNA]</scope>
</reference>
<protein>
    <submittedName>
        <fullName evidence="2">Uncharacterized protein</fullName>
    </submittedName>
</protein>
<keyword evidence="1" id="KW-0175">Coiled coil</keyword>
<dbReference type="Proteomes" id="UP000281553">
    <property type="component" value="Unassembled WGS sequence"/>
</dbReference>
<evidence type="ECO:0000256" key="1">
    <source>
        <dbReference type="SAM" id="Coils"/>
    </source>
</evidence>
<organism evidence="2 3">
    <name type="scientific">Dibothriocephalus latus</name>
    <name type="common">Fish tapeworm</name>
    <name type="synonym">Diphyllobothrium latum</name>
    <dbReference type="NCBI Taxonomy" id="60516"/>
    <lineage>
        <taxon>Eukaryota</taxon>
        <taxon>Metazoa</taxon>
        <taxon>Spiralia</taxon>
        <taxon>Lophotrochozoa</taxon>
        <taxon>Platyhelminthes</taxon>
        <taxon>Cestoda</taxon>
        <taxon>Eucestoda</taxon>
        <taxon>Diphyllobothriidea</taxon>
        <taxon>Diphyllobothriidae</taxon>
        <taxon>Dibothriocephalus</taxon>
    </lineage>
</organism>
<accession>A0A3P7RDB3</accession>
<sequence length="118" mass="13582">MPFLSGQDVAKLMANCTGQPNHNTVLKEERDRNAKLQFDLRDYEEENEELCKRAADAHQVARQREAAYEEVRELHTCLHLYTVPLASLPPYPLSVHFCPSLISDSKRGDHRNLPRLAR</sequence>
<keyword evidence="3" id="KW-1185">Reference proteome</keyword>
<dbReference type="AlphaFoldDB" id="A0A3P7RDB3"/>
<name>A0A3P7RDB3_DIBLA</name>
<proteinExistence type="predicted"/>
<feature type="coiled-coil region" evidence="1">
    <location>
        <begin position="26"/>
        <end position="60"/>
    </location>
</feature>
<gene>
    <name evidence="2" type="ORF">DILT_LOCUS18441</name>
</gene>
<evidence type="ECO:0000313" key="3">
    <source>
        <dbReference type="Proteomes" id="UP000281553"/>
    </source>
</evidence>
<dbReference type="EMBL" id="UYRU01100395">
    <property type="protein sequence ID" value="VDN41086.1"/>
    <property type="molecule type" value="Genomic_DNA"/>
</dbReference>